<dbReference type="AlphaFoldDB" id="A0A8J5C0T7"/>
<sequence>MRQKAFFKSPTFMAPIDQQVVDFKKVDAHVHQFKGSSASNKMILATDSKSLFFLRLAALVPKGLKLSAWPSTITVRKWTTKGVFSGEEQLEQQIVAAGGSIPMMW</sequence>
<dbReference type="Gene3D" id="1.20.120.160">
    <property type="entry name" value="HPT domain"/>
    <property type="match status" value="1"/>
</dbReference>
<reference evidence="1 2" key="1">
    <citation type="submission" date="2020-08" db="EMBL/GenBank/DDBJ databases">
        <title>Plant Genome Project.</title>
        <authorList>
            <person name="Zhang R.-G."/>
        </authorList>
    </citation>
    <scope>NUCLEOTIDE SEQUENCE [LARGE SCALE GENOMIC DNA]</scope>
    <source>
        <tissue evidence="1">Rhizome</tissue>
    </source>
</reference>
<dbReference type="Proteomes" id="UP000734854">
    <property type="component" value="Unassembled WGS sequence"/>
</dbReference>
<evidence type="ECO:0000313" key="1">
    <source>
        <dbReference type="EMBL" id="KAG6470185.1"/>
    </source>
</evidence>
<proteinExistence type="predicted"/>
<dbReference type="EMBL" id="JACMSC010000021">
    <property type="protein sequence ID" value="KAG6470185.1"/>
    <property type="molecule type" value="Genomic_DNA"/>
</dbReference>
<accession>A0A8J5C0T7</accession>
<evidence type="ECO:0000313" key="2">
    <source>
        <dbReference type="Proteomes" id="UP000734854"/>
    </source>
</evidence>
<keyword evidence="2" id="KW-1185">Reference proteome</keyword>
<name>A0A8J5C0T7_ZINOF</name>
<protein>
    <submittedName>
        <fullName evidence="1">Uncharacterized protein</fullName>
    </submittedName>
</protein>
<comment type="caution">
    <text evidence="1">The sequence shown here is derived from an EMBL/GenBank/DDBJ whole genome shotgun (WGS) entry which is preliminary data.</text>
</comment>
<dbReference type="InterPro" id="IPR036641">
    <property type="entry name" value="HPT_dom_sf"/>
</dbReference>
<organism evidence="1 2">
    <name type="scientific">Zingiber officinale</name>
    <name type="common">Ginger</name>
    <name type="synonym">Amomum zingiber</name>
    <dbReference type="NCBI Taxonomy" id="94328"/>
    <lineage>
        <taxon>Eukaryota</taxon>
        <taxon>Viridiplantae</taxon>
        <taxon>Streptophyta</taxon>
        <taxon>Embryophyta</taxon>
        <taxon>Tracheophyta</taxon>
        <taxon>Spermatophyta</taxon>
        <taxon>Magnoliopsida</taxon>
        <taxon>Liliopsida</taxon>
        <taxon>Zingiberales</taxon>
        <taxon>Zingiberaceae</taxon>
        <taxon>Zingiber</taxon>
    </lineage>
</organism>
<dbReference type="GO" id="GO:0000160">
    <property type="term" value="P:phosphorelay signal transduction system"/>
    <property type="evidence" value="ECO:0007669"/>
    <property type="project" value="InterPro"/>
</dbReference>
<gene>
    <name evidence="1" type="ORF">ZIOFF_071242</name>
</gene>